<name>A0AAV7E333_ARIFI</name>
<comment type="caution">
    <text evidence="1">The sequence shown here is derived from an EMBL/GenBank/DDBJ whole genome shotgun (WGS) entry which is preliminary data.</text>
</comment>
<dbReference type="AlphaFoldDB" id="A0AAV7E333"/>
<organism evidence="1 2">
    <name type="scientific">Aristolochia fimbriata</name>
    <name type="common">White veined hardy Dutchman's pipe vine</name>
    <dbReference type="NCBI Taxonomy" id="158543"/>
    <lineage>
        <taxon>Eukaryota</taxon>
        <taxon>Viridiplantae</taxon>
        <taxon>Streptophyta</taxon>
        <taxon>Embryophyta</taxon>
        <taxon>Tracheophyta</taxon>
        <taxon>Spermatophyta</taxon>
        <taxon>Magnoliopsida</taxon>
        <taxon>Magnoliidae</taxon>
        <taxon>Piperales</taxon>
        <taxon>Aristolochiaceae</taxon>
        <taxon>Aristolochia</taxon>
    </lineage>
</organism>
<proteinExistence type="predicted"/>
<keyword evidence="2" id="KW-1185">Reference proteome</keyword>
<dbReference type="Proteomes" id="UP000825729">
    <property type="component" value="Unassembled WGS sequence"/>
</dbReference>
<reference evidence="1 2" key="1">
    <citation type="submission" date="2021-07" db="EMBL/GenBank/DDBJ databases">
        <title>The Aristolochia fimbriata genome: insights into angiosperm evolution, floral development and chemical biosynthesis.</title>
        <authorList>
            <person name="Jiao Y."/>
        </authorList>
    </citation>
    <scope>NUCLEOTIDE SEQUENCE [LARGE SCALE GENOMIC DNA]</scope>
    <source>
        <strain evidence="1">IBCAS-2021</strain>
        <tissue evidence="1">Leaf</tissue>
    </source>
</reference>
<sequence length="91" mass="10435">MEKGKVAFGQFQRVQSSEDINRGRGDVKAREGQLKQKRERPITMLISRFKLCVDIMEITFELLLAVVEAAQEIAGQRQRHLHPTPFFGLLP</sequence>
<dbReference type="EMBL" id="JAINDJ010000007">
    <property type="protein sequence ID" value="KAG9442889.1"/>
    <property type="molecule type" value="Genomic_DNA"/>
</dbReference>
<gene>
    <name evidence="1" type="ORF">H6P81_018743</name>
</gene>
<protein>
    <submittedName>
        <fullName evidence="1">Uncharacterized protein</fullName>
    </submittedName>
</protein>
<evidence type="ECO:0000313" key="2">
    <source>
        <dbReference type="Proteomes" id="UP000825729"/>
    </source>
</evidence>
<accession>A0AAV7E333</accession>
<evidence type="ECO:0000313" key="1">
    <source>
        <dbReference type="EMBL" id="KAG9442889.1"/>
    </source>
</evidence>